<sequence>MRILVIEDEKRLAAILKKGLEESGFVVDVALDGEDGLFMARTYPYDAVLLDILLPKVDGLTVLKKLRAEKIGVPVLMLTAKGELEDRVRGLNLGADDYLVKPFDFSELLARLNTVIRRSMGKASPIIIIDDLSLDMSAKTVTRSGKEINLSAKEYNLLEYLALNSGRVVGRTELTEHLYDTEFDLDSNVIDVYINYLRNKIDKGCDRQLIVTVRGAGYVLKGEQ</sequence>
<keyword evidence="1 6" id="KW-0597">Phosphoprotein</keyword>
<dbReference type="GO" id="GO:0000976">
    <property type="term" value="F:transcription cis-regulatory region binding"/>
    <property type="evidence" value="ECO:0007669"/>
    <property type="project" value="TreeGrafter"/>
</dbReference>
<dbReference type="Gene3D" id="3.40.50.2300">
    <property type="match status" value="1"/>
</dbReference>
<dbReference type="InterPro" id="IPR036388">
    <property type="entry name" value="WH-like_DNA-bd_sf"/>
</dbReference>
<evidence type="ECO:0000256" key="3">
    <source>
        <dbReference type="ARBA" id="ARBA00023015"/>
    </source>
</evidence>
<dbReference type="PROSITE" id="PS51755">
    <property type="entry name" value="OMPR_PHOB"/>
    <property type="match status" value="1"/>
</dbReference>
<keyword evidence="2" id="KW-0902">Two-component regulatory system</keyword>
<evidence type="ECO:0000259" key="9">
    <source>
        <dbReference type="PROSITE" id="PS51755"/>
    </source>
</evidence>
<evidence type="ECO:0000256" key="4">
    <source>
        <dbReference type="ARBA" id="ARBA00023125"/>
    </source>
</evidence>
<dbReference type="Gene3D" id="6.10.250.690">
    <property type="match status" value="1"/>
</dbReference>
<dbReference type="InterPro" id="IPR001789">
    <property type="entry name" value="Sig_transdc_resp-reg_receiver"/>
</dbReference>
<evidence type="ECO:0000256" key="6">
    <source>
        <dbReference type="PROSITE-ProRule" id="PRU00169"/>
    </source>
</evidence>
<dbReference type="FunFam" id="1.10.10.10:FF:000005">
    <property type="entry name" value="Two-component system response regulator"/>
    <property type="match status" value="1"/>
</dbReference>
<dbReference type="PANTHER" id="PTHR48111:SF22">
    <property type="entry name" value="REGULATOR OF RPOS"/>
    <property type="match status" value="1"/>
</dbReference>
<proteinExistence type="predicted"/>
<dbReference type="PANTHER" id="PTHR48111">
    <property type="entry name" value="REGULATOR OF RPOS"/>
    <property type="match status" value="1"/>
</dbReference>
<dbReference type="CDD" id="cd00383">
    <property type="entry name" value="trans_reg_C"/>
    <property type="match status" value="1"/>
</dbReference>
<evidence type="ECO:0000313" key="10">
    <source>
        <dbReference type="EMBL" id="MBB5348419.1"/>
    </source>
</evidence>
<dbReference type="Pfam" id="PF00486">
    <property type="entry name" value="Trans_reg_C"/>
    <property type="match status" value="1"/>
</dbReference>
<reference evidence="10 11" key="1">
    <citation type="submission" date="2020-08" db="EMBL/GenBank/DDBJ databases">
        <title>Genomic Encyclopedia of Type Strains, Phase IV (KMG-IV): sequencing the most valuable type-strain genomes for metagenomic binning, comparative biology and taxonomic classification.</title>
        <authorList>
            <person name="Goeker M."/>
        </authorList>
    </citation>
    <scope>NUCLEOTIDE SEQUENCE [LARGE SCALE GENOMIC DNA]</scope>
    <source>
        <strain evidence="10 11">DSM 28570</strain>
    </source>
</reference>
<dbReference type="AlphaFoldDB" id="A0A840V3V1"/>
<protein>
    <submittedName>
        <fullName evidence="10">DNA-binding response OmpR family regulator</fullName>
    </submittedName>
</protein>
<dbReference type="PROSITE" id="PS50110">
    <property type="entry name" value="RESPONSE_REGULATORY"/>
    <property type="match status" value="1"/>
</dbReference>
<dbReference type="CDD" id="cd19935">
    <property type="entry name" value="REC_OmpR_CusR-like"/>
    <property type="match status" value="1"/>
</dbReference>
<gene>
    <name evidence="10" type="ORF">HNQ81_002154</name>
</gene>
<dbReference type="InterPro" id="IPR039420">
    <property type="entry name" value="WalR-like"/>
</dbReference>
<evidence type="ECO:0000313" key="11">
    <source>
        <dbReference type="Proteomes" id="UP000539642"/>
    </source>
</evidence>
<organism evidence="10 11">
    <name type="scientific">Desulfoprunum benzoelyticum</name>
    <dbReference type="NCBI Taxonomy" id="1506996"/>
    <lineage>
        <taxon>Bacteria</taxon>
        <taxon>Pseudomonadati</taxon>
        <taxon>Thermodesulfobacteriota</taxon>
        <taxon>Desulfobulbia</taxon>
        <taxon>Desulfobulbales</taxon>
        <taxon>Desulfobulbaceae</taxon>
        <taxon>Desulfoprunum</taxon>
    </lineage>
</organism>
<comment type="caution">
    <text evidence="10">The sequence shown here is derived from an EMBL/GenBank/DDBJ whole genome shotgun (WGS) entry which is preliminary data.</text>
</comment>
<evidence type="ECO:0000259" key="8">
    <source>
        <dbReference type="PROSITE" id="PS50110"/>
    </source>
</evidence>
<keyword evidence="5" id="KW-0804">Transcription</keyword>
<dbReference type="FunFam" id="3.40.50.2300:FF:000002">
    <property type="entry name" value="DNA-binding response regulator PhoP"/>
    <property type="match status" value="1"/>
</dbReference>
<accession>A0A840V3V1</accession>
<dbReference type="EMBL" id="JACHEO010000011">
    <property type="protein sequence ID" value="MBB5348419.1"/>
    <property type="molecule type" value="Genomic_DNA"/>
</dbReference>
<keyword evidence="3" id="KW-0805">Transcription regulation</keyword>
<keyword evidence="11" id="KW-1185">Reference proteome</keyword>
<dbReference type="InterPro" id="IPR001867">
    <property type="entry name" value="OmpR/PhoB-type_DNA-bd"/>
</dbReference>
<evidence type="ECO:0000256" key="5">
    <source>
        <dbReference type="ARBA" id="ARBA00023163"/>
    </source>
</evidence>
<dbReference type="RefSeq" id="WP_183351139.1">
    <property type="nucleotide sequence ID" value="NZ_JACHEO010000011.1"/>
</dbReference>
<dbReference type="InterPro" id="IPR011006">
    <property type="entry name" value="CheY-like_superfamily"/>
</dbReference>
<keyword evidence="4 7" id="KW-0238">DNA-binding</keyword>
<dbReference type="GO" id="GO:0005829">
    <property type="term" value="C:cytosol"/>
    <property type="evidence" value="ECO:0007669"/>
    <property type="project" value="TreeGrafter"/>
</dbReference>
<feature type="domain" description="Response regulatory" evidence="8">
    <location>
        <begin position="2"/>
        <end position="116"/>
    </location>
</feature>
<dbReference type="GO" id="GO:0032993">
    <property type="term" value="C:protein-DNA complex"/>
    <property type="evidence" value="ECO:0007669"/>
    <property type="project" value="TreeGrafter"/>
</dbReference>
<dbReference type="SMART" id="SM00448">
    <property type="entry name" value="REC"/>
    <property type="match status" value="1"/>
</dbReference>
<dbReference type="GO" id="GO:0000156">
    <property type="term" value="F:phosphorelay response regulator activity"/>
    <property type="evidence" value="ECO:0007669"/>
    <property type="project" value="TreeGrafter"/>
</dbReference>
<evidence type="ECO:0000256" key="7">
    <source>
        <dbReference type="PROSITE-ProRule" id="PRU01091"/>
    </source>
</evidence>
<feature type="modified residue" description="4-aspartylphosphate" evidence="6">
    <location>
        <position position="51"/>
    </location>
</feature>
<feature type="DNA-binding region" description="OmpR/PhoB-type" evidence="7">
    <location>
        <begin position="124"/>
        <end position="222"/>
    </location>
</feature>
<dbReference type="Gene3D" id="1.10.10.10">
    <property type="entry name" value="Winged helix-like DNA-binding domain superfamily/Winged helix DNA-binding domain"/>
    <property type="match status" value="1"/>
</dbReference>
<dbReference type="Proteomes" id="UP000539642">
    <property type="component" value="Unassembled WGS sequence"/>
</dbReference>
<name>A0A840V3V1_9BACT</name>
<dbReference type="Pfam" id="PF00072">
    <property type="entry name" value="Response_reg"/>
    <property type="match status" value="1"/>
</dbReference>
<evidence type="ECO:0000256" key="1">
    <source>
        <dbReference type="ARBA" id="ARBA00022553"/>
    </source>
</evidence>
<dbReference type="GO" id="GO:0006355">
    <property type="term" value="P:regulation of DNA-templated transcription"/>
    <property type="evidence" value="ECO:0007669"/>
    <property type="project" value="InterPro"/>
</dbReference>
<feature type="domain" description="OmpR/PhoB-type" evidence="9">
    <location>
        <begin position="124"/>
        <end position="222"/>
    </location>
</feature>
<dbReference type="SUPFAM" id="SSF52172">
    <property type="entry name" value="CheY-like"/>
    <property type="match status" value="1"/>
</dbReference>
<dbReference type="SMART" id="SM00862">
    <property type="entry name" value="Trans_reg_C"/>
    <property type="match status" value="1"/>
</dbReference>
<evidence type="ECO:0000256" key="2">
    <source>
        <dbReference type="ARBA" id="ARBA00023012"/>
    </source>
</evidence>